<reference evidence="1" key="1">
    <citation type="submission" date="2020-10" db="EMBL/GenBank/DDBJ databases">
        <title>Taxonomic study of unclassified bacteria belonging to the class Ktedonobacteria.</title>
        <authorList>
            <person name="Yabe S."/>
            <person name="Wang C.M."/>
            <person name="Zheng Y."/>
            <person name="Sakai Y."/>
            <person name="Cavaletti L."/>
            <person name="Monciardini P."/>
            <person name="Donadio S."/>
        </authorList>
    </citation>
    <scope>NUCLEOTIDE SEQUENCE</scope>
    <source>
        <strain evidence="1">ID150040</strain>
    </source>
</reference>
<dbReference type="RefSeq" id="WP_220207586.1">
    <property type="nucleotide sequence ID" value="NZ_BNJK01000001.1"/>
</dbReference>
<name>A0A8J3N5Z4_9CHLR</name>
<comment type="caution">
    <text evidence="1">The sequence shown here is derived from an EMBL/GenBank/DDBJ whole genome shotgun (WGS) entry which is preliminary data.</text>
</comment>
<dbReference type="EMBL" id="BNJK01000001">
    <property type="protein sequence ID" value="GHO96998.1"/>
    <property type="molecule type" value="Genomic_DNA"/>
</dbReference>
<evidence type="ECO:0000313" key="2">
    <source>
        <dbReference type="Proteomes" id="UP000597444"/>
    </source>
</evidence>
<protein>
    <submittedName>
        <fullName evidence="1">Uncharacterized protein</fullName>
    </submittedName>
</protein>
<gene>
    <name evidence="1" type="ORF">KSF_070460</name>
</gene>
<dbReference type="AlphaFoldDB" id="A0A8J3N5Z4"/>
<sequence>MKAFQGERQVERVIASEPKRVASAWIGNKLLVGGEYTSYSQPASDQIHPATIHWTSSNSQIGWIKLAYTIPVNATATKARLTISCITDNSTPDFVFQIYAPDNKVLHADLWQLPGLTVQVATNARYVETRENAGHAEVHYSAKELVPNTLIEFVLTIQEQ</sequence>
<organism evidence="1 2">
    <name type="scientific">Reticulibacter mediterranei</name>
    <dbReference type="NCBI Taxonomy" id="2778369"/>
    <lineage>
        <taxon>Bacteria</taxon>
        <taxon>Bacillati</taxon>
        <taxon>Chloroflexota</taxon>
        <taxon>Ktedonobacteria</taxon>
        <taxon>Ktedonobacterales</taxon>
        <taxon>Reticulibacteraceae</taxon>
        <taxon>Reticulibacter</taxon>
    </lineage>
</organism>
<evidence type="ECO:0000313" key="1">
    <source>
        <dbReference type="EMBL" id="GHO96998.1"/>
    </source>
</evidence>
<dbReference type="Proteomes" id="UP000597444">
    <property type="component" value="Unassembled WGS sequence"/>
</dbReference>
<keyword evidence="2" id="KW-1185">Reference proteome</keyword>
<proteinExistence type="predicted"/>
<accession>A0A8J3N5Z4</accession>